<dbReference type="Proteomes" id="UP001055439">
    <property type="component" value="Chromosome 1"/>
</dbReference>
<dbReference type="AlphaFoldDB" id="A0A9E7E9C4"/>
<evidence type="ECO:0000256" key="1">
    <source>
        <dbReference type="SAM" id="MobiDB-lite"/>
    </source>
</evidence>
<evidence type="ECO:0000313" key="2">
    <source>
        <dbReference type="EMBL" id="URD72800.1"/>
    </source>
</evidence>
<feature type="region of interest" description="Disordered" evidence="1">
    <location>
        <begin position="61"/>
        <end position="95"/>
    </location>
</feature>
<gene>
    <name evidence="2" type="ORF">MUK42_34721</name>
</gene>
<name>A0A9E7E9C4_9LILI</name>
<keyword evidence="3" id="KW-1185">Reference proteome</keyword>
<accession>A0A9E7E9C4</accession>
<dbReference type="EMBL" id="CP097502">
    <property type="protein sequence ID" value="URD72800.1"/>
    <property type="molecule type" value="Genomic_DNA"/>
</dbReference>
<sequence length="151" mass="16112">LYSSLRLSSPYPSEEDEIQCETSTANATSDHFATFRSDSEVSCIAPIGTHLDLFSPGSQIVTGDPWRRRQADASPPGGLKTSTGPSGASWPQPALDAPALPVPVANLSNLRESLWGRLFSVWAFGFEVDHLVVGFEGSGILDRGGVELPLN</sequence>
<evidence type="ECO:0000313" key="3">
    <source>
        <dbReference type="Proteomes" id="UP001055439"/>
    </source>
</evidence>
<proteinExistence type="predicted"/>
<feature type="non-terminal residue" evidence="2">
    <location>
        <position position="1"/>
    </location>
</feature>
<reference evidence="2" key="1">
    <citation type="submission" date="2022-05" db="EMBL/GenBank/DDBJ databases">
        <title>The Musa troglodytarum L. genome provides insights into the mechanism of non-climacteric behaviour and enrichment of carotenoids.</title>
        <authorList>
            <person name="Wang J."/>
        </authorList>
    </citation>
    <scope>NUCLEOTIDE SEQUENCE</scope>
    <source>
        <tissue evidence="2">Leaf</tissue>
    </source>
</reference>
<protein>
    <submittedName>
        <fullName evidence="2">Uncharacterized protein</fullName>
    </submittedName>
</protein>
<organism evidence="2 3">
    <name type="scientific">Musa troglodytarum</name>
    <name type="common">fe'i banana</name>
    <dbReference type="NCBI Taxonomy" id="320322"/>
    <lineage>
        <taxon>Eukaryota</taxon>
        <taxon>Viridiplantae</taxon>
        <taxon>Streptophyta</taxon>
        <taxon>Embryophyta</taxon>
        <taxon>Tracheophyta</taxon>
        <taxon>Spermatophyta</taxon>
        <taxon>Magnoliopsida</taxon>
        <taxon>Liliopsida</taxon>
        <taxon>Zingiberales</taxon>
        <taxon>Musaceae</taxon>
        <taxon>Musa</taxon>
    </lineage>
</organism>